<organism evidence="5 6">
    <name type="scientific">Marinobacterium marinum</name>
    <dbReference type="NCBI Taxonomy" id="2756129"/>
    <lineage>
        <taxon>Bacteria</taxon>
        <taxon>Pseudomonadati</taxon>
        <taxon>Pseudomonadota</taxon>
        <taxon>Gammaproteobacteria</taxon>
        <taxon>Oceanospirillales</taxon>
        <taxon>Oceanospirillaceae</taxon>
        <taxon>Marinobacterium</taxon>
    </lineage>
</organism>
<dbReference type="InterPro" id="IPR000821">
    <property type="entry name" value="Ala_racemase"/>
</dbReference>
<dbReference type="GO" id="GO:0030170">
    <property type="term" value="F:pyridoxal phosphate binding"/>
    <property type="evidence" value="ECO:0007669"/>
    <property type="project" value="TreeGrafter"/>
</dbReference>
<name>A0A7W1WZL3_9GAMM</name>
<keyword evidence="6" id="KW-1185">Reference proteome</keyword>
<comment type="cofactor">
    <cofactor evidence="1">
        <name>pyridoxal 5'-phosphate</name>
        <dbReference type="ChEBI" id="CHEBI:597326"/>
    </cofactor>
</comment>
<evidence type="ECO:0000313" key="6">
    <source>
        <dbReference type="Proteomes" id="UP000538931"/>
    </source>
</evidence>
<dbReference type="InterPro" id="IPR029066">
    <property type="entry name" value="PLP-binding_barrel"/>
</dbReference>
<evidence type="ECO:0000259" key="4">
    <source>
        <dbReference type="Pfam" id="PF01168"/>
    </source>
</evidence>
<gene>
    <name evidence="5" type="ORF">H1S06_11665</name>
</gene>
<dbReference type="GO" id="GO:0005829">
    <property type="term" value="C:cytosol"/>
    <property type="evidence" value="ECO:0007669"/>
    <property type="project" value="TreeGrafter"/>
</dbReference>
<proteinExistence type="predicted"/>
<dbReference type="Pfam" id="PF01168">
    <property type="entry name" value="Ala_racemase_N"/>
    <property type="match status" value="1"/>
</dbReference>
<dbReference type="EMBL" id="JACEMT010000052">
    <property type="protein sequence ID" value="MBA4503016.1"/>
    <property type="molecule type" value="Genomic_DNA"/>
</dbReference>
<keyword evidence="3" id="KW-0413">Isomerase</keyword>
<protein>
    <submittedName>
        <fullName evidence="5">Alanine/ornithine racemase family PLP-dependent enzyme</fullName>
    </submittedName>
</protein>
<dbReference type="GO" id="GO:0008784">
    <property type="term" value="F:alanine racemase activity"/>
    <property type="evidence" value="ECO:0007669"/>
    <property type="project" value="TreeGrafter"/>
</dbReference>
<evidence type="ECO:0000256" key="1">
    <source>
        <dbReference type="ARBA" id="ARBA00001933"/>
    </source>
</evidence>
<reference evidence="5 6" key="1">
    <citation type="submission" date="2020-07" db="EMBL/GenBank/DDBJ databases">
        <title>Bacterium isolated from marien macroalgae.</title>
        <authorList>
            <person name="Zhu K."/>
            <person name="Lu D."/>
            <person name="Du Z."/>
        </authorList>
    </citation>
    <scope>NUCLEOTIDE SEQUENCE [LARGE SCALE GENOMIC DNA]</scope>
    <source>
        <strain evidence="5 6">3-1745</strain>
    </source>
</reference>
<accession>A0A7W1WZL3</accession>
<dbReference type="Proteomes" id="UP000538931">
    <property type="component" value="Unassembled WGS sequence"/>
</dbReference>
<feature type="domain" description="Alanine racemase N-terminal" evidence="4">
    <location>
        <begin position="40"/>
        <end position="255"/>
    </location>
</feature>
<dbReference type="PANTHER" id="PTHR30511">
    <property type="entry name" value="ALANINE RACEMASE"/>
    <property type="match status" value="1"/>
</dbReference>
<dbReference type="Gene3D" id="3.20.20.10">
    <property type="entry name" value="Alanine racemase"/>
    <property type="match status" value="1"/>
</dbReference>
<sequence length="384" mass="42116">MKPASGSESRRQVFFAPAPCLLTIRDLPVIKFPRLLWSESKLRSNIRFLNRLFATAGAPMNWTPVSKAVCANPEIVGLLLDEGVTEIADSRIENLKRIKSLSSHCSTLLLRLPGLHEVDEVVRYADTSLVSEATTIERLSAAARDAQVRHRIILMVELGDLREGVLPQQVLALGRFILQQPNIDWCGIGTNLTCYGGILPTREKMLQLLAIKTRIADELGHVLDVVSGGNSSSLPLLLRGDMPTGVSHLRLGESLLLGRETVRGQTIAGMYDDIFRLEAEVIEVRVKSSVPEGERGMDAFGKVPEFEDVGEHRRAILAIGRQDVPIDELVPLEAGIRILGGSSDHMILDVGKNPVKIGDILTFGVNYPVLLQAMTSPYVAKVRV</sequence>
<keyword evidence="2" id="KW-0663">Pyridoxal phosphate</keyword>
<dbReference type="InterPro" id="IPR001608">
    <property type="entry name" value="Ala_racemase_N"/>
</dbReference>
<dbReference type="AlphaFoldDB" id="A0A7W1WZL3"/>
<comment type="caution">
    <text evidence="5">The sequence shown here is derived from an EMBL/GenBank/DDBJ whole genome shotgun (WGS) entry which is preliminary data.</text>
</comment>
<evidence type="ECO:0000256" key="2">
    <source>
        <dbReference type="ARBA" id="ARBA00022898"/>
    </source>
</evidence>
<dbReference type="CDD" id="cd06815">
    <property type="entry name" value="PLPDE_III_AR_like_1"/>
    <property type="match status" value="1"/>
</dbReference>
<dbReference type="PANTHER" id="PTHR30511:SF3">
    <property type="entry name" value="LYSINE RACEMASE"/>
    <property type="match status" value="1"/>
</dbReference>
<evidence type="ECO:0000313" key="5">
    <source>
        <dbReference type="EMBL" id="MBA4503016.1"/>
    </source>
</evidence>
<dbReference type="SUPFAM" id="SSF51419">
    <property type="entry name" value="PLP-binding barrel"/>
    <property type="match status" value="1"/>
</dbReference>
<evidence type="ECO:0000256" key="3">
    <source>
        <dbReference type="ARBA" id="ARBA00023235"/>
    </source>
</evidence>